<evidence type="ECO:0000256" key="1">
    <source>
        <dbReference type="SAM" id="MobiDB-lite"/>
    </source>
</evidence>
<evidence type="ECO:0000313" key="2">
    <source>
        <dbReference type="EMBL" id="CAK0909383.1"/>
    </source>
</evidence>
<dbReference type="EMBL" id="CAUYUJ010022183">
    <property type="protein sequence ID" value="CAK0909383.1"/>
    <property type="molecule type" value="Genomic_DNA"/>
</dbReference>
<name>A0ABN9Y9L8_9DINO</name>
<dbReference type="Proteomes" id="UP001189429">
    <property type="component" value="Unassembled WGS sequence"/>
</dbReference>
<evidence type="ECO:0000313" key="3">
    <source>
        <dbReference type="Proteomes" id="UP001189429"/>
    </source>
</evidence>
<keyword evidence="3" id="KW-1185">Reference proteome</keyword>
<proteinExistence type="predicted"/>
<comment type="caution">
    <text evidence="2">The sequence shown here is derived from an EMBL/GenBank/DDBJ whole genome shotgun (WGS) entry which is preliminary data.</text>
</comment>
<reference evidence="2" key="1">
    <citation type="submission" date="2023-10" db="EMBL/GenBank/DDBJ databases">
        <authorList>
            <person name="Chen Y."/>
            <person name="Shah S."/>
            <person name="Dougan E. K."/>
            <person name="Thang M."/>
            <person name="Chan C."/>
        </authorList>
    </citation>
    <scope>NUCLEOTIDE SEQUENCE [LARGE SCALE GENOMIC DNA]</scope>
</reference>
<feature type="region of interest" description="Disordered" evidence="1">
    <location>
        <begin position="240"/>
        <end position="273"/>
    </location>
</feature>
<feature type="compositionally biased region" description="Basic and acidic residues" evidence="1">
    <location>
        <begin position="501"/>
        <end position="525"/>
    </location>
</feature>
<sequence length="600" mass="63360">MSDAAALRIRLGAIGAALRSVVGADRHEAMSRVQANAVVAMLNGGLVTISPDDKAALAIMANNVDKYAGHDMSTLDLLARESAPGNNRSAQQKHTTFVEFLTEDNWSKLLPADGEVPPSNACLNIIIQRVVRRGCYSACEFTTKLMTSLWLLICKPSVGKMSCFQLKTQHGHLKREYKRIADKCQKHTTYINTLPPLPDDLARSHPRVYAVACAARAGDGPARRPLDTGKLREIDSRYRCRGLGPDSQSVGARPLGSGDAASSQLATFGSGGQGDIRPMIAQQAQQMQQMQTMAMHAMSLTWQEGNSEQGRARQPLDNAARGRHRKQPAPGLRVAGPPLRAPEPAVDVSAVAAPAAAAPAAAAAACPAAAAAAAPAIPTDSAGAVAAAAPADARPAQPGNLTRTVEQAMNTMHAERQEEKAKAKRNMVMKKPAKAICDADADEMAESVDDAGGEDAEDGENEDIPPTPRPKSAPATKKITPAHGKSGEGDRGRGSASKATPPKDKKPDEKTDKKPGKDRKPDKASAPKKPGKKPIDISDLAVLTNKTMKETSRECFTSKAYRSAGKRAKAAGKSPEEMEVIGRQAHAAAAALWGKLIKGS</sequence>
<feature type="region of interest" description="Disordered" evidence="1">
    <location>
        <begin position="305"/>
        <end position="338"/>
    </location>
</feature>
<feature type="compositionally biased region" description="Acidic residues" evidence="1">
    <location>
        <begin position="439"/>
        <end position="463"/>
    </location>
</feature>
<feature type="region of interest" description="Disordered" evidence="1">
    <location>
        <begin position="437"/>
        <end position="538"/>
    </location>
</feature>
<accession>A0ABN9Y9L8</accession>
<gene>
    <name evidence="2" type="ORF">PCOR1329_LOCUS83817</name>
</gene>
<organism evidence="2 3">
    <name type="scientific">Prorocentrum cordatum</name>
    <dbReference type="NCBI Taxonomy" id="2364126"/>
    <lineage>
        <taxon>Eukaryota</taxon>
        <taxon>Sar</taxon>
        <taxon>Alveolata</taxon>
        <taxon>Dinophyceae</taxon>
        <taxon>Prorocentrales</taxon>
        <taxon>Prorocentraceae</taxon>
        <taxon>Prorocentrum</taxon>
    </lineage>
</organism>
<protein>
    <submittedName>
        <fullName evidence="2">Uncharacterized protein</fullName>
    </submittedName>
</protein>